<dbReference type="RefSeq" id="WP_090961417.1">
    <property type="nucleotide sequence ID" value="NZ_FOOA01000004.1"/>
</dbReference>
<dbReference type="PANTHER" id="PTHR24305:SF166">
    <property type="entry name" value="CYTOCHROME P450 12A4, MITOCHONDRIAL-RELATED"/>
    <property type="match status" value="1"/>
</dbReference>
<comment type="caution">
    <text evidence="2">The sequence shown here is derived from an EMBL/GenBank/DDBJ whole genome shotgun (WGS) entry which is preliminary data.</text>
</comment>
<dbReference type="InterPro" id="IPR001128">
    <property type="entry name" value="Cyt_P450"/>
</dbReference>
<dbReference type="EMBL" id="JACIDO010000001">
    <property type="protein sequence ID" value="MBB3934098.1"/>
    <property type="molecule type" value="Genomic_DNA"/>
</dbReference>
<protein>
    <submittedName>
        <fullName evidence="2">Cytochrome P450</fullName>
    </submittedName>
</protein>
<evidence type="ECO:0000313" key="2">
    <source>
        <dbReference type="EMBL" id="MBB3934098.1"/>
    </source>
</evidence>
<name>A0A7W6FSK9_9HYPH</name>
<reference evidence="2 3" key="1">
    <citation type="submission" date="2020-08" db="EMBL/GenBank/DDBJ databases">
        <title>Genomic Encyclopedia of Type Strains, Phase IV (KMG-IV): sequencing the most valuable type-strain genomes for metagenomic binning, comparative biology and taxonomic classification.</title>
        <authorList>
            <person name="Goeker M."/>
        </authorList>
    </citation>
    <scope>NUCLEOTIDE SEQUENCE [LARGE SCALE GENOMIC DNA]</scope>
    <source>
        <strain evidence="2 3">DSM 25024</strain>
    </source>
</reference>
<dbReference type="GO" id="GO:0005506">
    <property type="term" value="F:iron ion binding"/>
    <property type="evidence" value="ECO:0007669"/>
    <property type="project" value="InterPro"/>
</dbReference>
<dbReference type="Proteomes" id="UP000531216">
    <property type="component" value="Unassembled WGS sequence"/>
</dbReference>
<organism evidence="2 3">
    <name type="scientific">Aureimonas phyllosphaerae</name>
    <dbReference type="NCBI Taxonomy" id="1166078"/>
    <lineage>
        <taxon>Bacteria</taxon>
        <taxon>Pseudomonadati</taxon>
        <taxon>Pseudomonadota</taxon>
        <taxon>Alphaproteobacteria</taxon>
        <taxon>Hyphomicrobiales</taxon>
        <taxon>Aurantimonadaceae</taxon>
        <taxon>Aureimonas</taxon>
    </lineage>
</organism>
<dbReference type="Pfam" id="PF00067">
    <property type="entry name" value="p450"/>
    <property type="match status" value="1"/>
</dbReference>
<dbReference type="Gene3D" id="1.10.630.10">
    <property type="entry name" value="Cytochrome P450"/>
    <property type="match status" value="1"/>
</dbReference>
<dbReference type="OrthoDB" id="9764248at2"/>
<accession>A0A7W6FSK9</accession>
<dbReference type="GO" id="GO:0004497">
    <property type="term" value="F:monooxygenase activity"/>
    <property type="evidence" value="ECO:0007669"/>
    <property type="project" value="InterPro"/>
</dbReference>
<dbReference type="InterPro" id="IPR036396">
    <property type="entry name" value="Cyt_P450_sf"/>
</dbReference>
<dbReference type="InterPro" id="IPR050121">
    <property type="entry name" value="Cytochrome_P450_monoxygenase"/>
</dbReference>
<keyword evidence="3" id="KW-1185">Reference proteome</keyword>
<dbReference type="GO" id="GO:0020037">
    <property type="term" value="F:heme binding"/>
    <property type="evidence" value="ECO:0007669"/>
    <property type="project" value="InterPro"/>
</dbReference>
<evidence type="ECO:0000256" key="1">
    <source>
        <dbReference type="ARBA" id="ARBA00010617"/>
    </source>
</evidence>
<dbReference type="GO" id="GO:0016705">
    <property type="term" value="F:oxidoreductase activity, acting on paired donors, with incorporation or reduction of molecular oxygen"/>
    <property type="evidence" value="ECO:0007669"/>
    <property type="project" value="InterPro"/>
</dbReference>
<proteinExistence type="inferred from homology"/>
<comment type="similarity">
    <text evidence="1">Belongs to the cytochrome P450 family.</text>
</comment>
<dbReference type="PANTHER" id="PTHR24305">
    <property type="entry name" value="CYTOCHROME P450"/>
    <property type="match status" value="1"/>
</dbReference>
<dbReference type="AlphaFoldDB" id="A0A7W6FSK9"/>
<evidence type="ECO:0000313" key="3">
    <source>
        <dbReference type="Proteomes" id="UP000531216"/>
    </source>
</evidence>
<sequence>MTSGDSAAFLRDVVLPTIAKGVIIRRPAMVALVERLSLDDRAVRRMQRLRARYGEDPLLVRNPVRPQAVIFRHEDLRRVLDQAPDPFSPASREKRAALAHFEPHVSLITRGAERAEGRAFSDDILDSACPVHRMADAFVAVVEEEADELMRVAAPSGELTWDMFFAAWFRIVRRIVLGRGARHDHELTDMVARLRRRANWAFALPQNRSLRERFHNRLRDHIGRAEPGSLAEMMARRPDGPRTHPSDQVAQWLFAFDPGAMSAFRALALLLAHPDALEMARGELKSGRSRTDLTFLRAIIVETIRLYPTTPMILRETTRDVEWHHGTLPRGSGILIFTPFFHRDDERSSDAHRFAPMNWVGRDPTDVPAFVPFSAGPGACPARHLVPMIGSAMLARLLMHDRAISLMATKRLDPSLPLPGTLDPFTLRFALPA</sequence>
<gene>
    <name evidence="2" type="ORF">GGR05_000209</name>
</gene>
<dbReference type="SUPFAM" id="SSF48264">
    <property type="entry name" value="Cytochrome P450"/>
    <property type="match status" value="1"/>
</dbReference>